<comment type="caution">
    <text evidence="2">The sequence shown here is derived from an EMBL/GenBank/DDBJ whole genome shotgun (WGS) entry which is preliminary data.</text>
</comment>
<dbReference type="RefSeq" id="WP_307249685.1">
    <property type="nucleotide sequence ID" value="NZ_JAUSQZ010000001.1"/>
</dbReference>
<dbReference type="Pfam" id="PF05711">
    <property type="entry name" value="TylF"/>
    <property type="match status" value="2"/>
</dbReference>
<evidence type="ECO:0000313" key="3">
    <source>
        <dbReference type="Proteomes" id="UP001235712"/>
    </source>
</evidence>
<feature type="region of interest" description="Disordered" evidence="1">
    <location>
        <begin position="1"/>
        <end position="27"/>
    </location>
</feature>
<reference evidence="2 3" key="1">
    <citation type="submission" date="2023-07" db="EMBL/GenBank/DDBJ databases">
        <title>Sequencing the genomes of 1000 actinobacteria strains.</title>
        <authorList>
            <person name="Klenk H.-P."/>
        </authorList>
    </citation>
    <scope>NUCLEOTIDE SEQUENCE [LARGE SCALE GENOMIC DNA]</scope>
    <source>
        <strain evidence="2 3">DSM 44388</strain>
    </source>
</reference>
<gene>
    <name evidence="2" type="ORF">J2S57_006368</name>
</gene>
<dbReference type="EMBL" id="JAUSQZ010000001">
    <property type="protein sequence ID" value="MDP9830619.1"/>
    <property type="molecule type" value="Genomic_DNA"/>
</dbReference>
<dbReference type="SUPFAM" id="SSF53335">
    <property type="entry name" value="S-adenosyl-L-methionine-dependent methyltransferases"/>
    <property type="match status" value="1"/>
</dbReference>
<dbReference type="InterPro" id="IPR008884">
    <property type="entry name" value="TylF_MeTrfase"/>
</dbReference>
<protein>
    <recommendedName>
        <fullName evidence="4">O-methyltransferase YrrM</fullName>
    </recommendedName>
</protein>
<sequence length="214" mass="23168">MTGYEIARPAGPRVPSQATVKKTAPKPFPRDFDDELRDIITAVRPFTTAGNEKLHALVTATRYVRERGVAGAVVECGVSGSGSMQAVARALIAGGERDRDLYLFDTALDQARADFGAVAYPSGHLHFVPGPLEETVPGRAPGQIALLRIDTDDYAPTRHQLDHLYPRLAPGGVLVLDDYGWWKGARQATDDWLRESGAQLVLWRAGGGRVAVKP</sequence>
<dbReference type="Gene3D" id="3.40.50.150">
    <property type="entry name" value="Vaccinia Virus protein VP39"/>
    <property type="match status" value="2"/>
</dbReference>
<accession>A0ABT9PD36</accession>
<dbReference type="PANTHER" id="PTHR40036">
    <property type="entry name" value="MACROCIN O-METHYLTRANSFERASE"/>
    <property type="match status" value="1"/>
</dbReference>
<organism evidence="2 3">
    <name type="scientific">Kineosporia succinea</name>
    <dbReference type="NCBI Taxonomy" id="84632"/>
    <lineage>
        <taxon>Bacteria</taxon>
        <taxon>Bacillati</taxon>
        <taxon>Actinomycetota</taxon>
        <taxon>Actinomycetes</taxon>
        <taxon>Kineosporiales</taxon>
        <taxon>Kineosporiaceae</taxon>
        <taxon>Kineosporia</taxon>
    </lineage>
</organism>
<evidence type="ECO:0000256" key="1">
    <source>
        <dbReference type="SAM" id="MobiDB-lite"/>
    </source>
</evidence>
<dbReference type="InterPro" id="IPR029063">
    <property type="entry name" value="SAM-dependent_MTases_sf"/>
</dbReference>
<dbReference type="Proteomes" id="UP001235712">
    <property type="component" value="Unassembled WGS sequence"/>
</dbReference>
<keyword evidence="3" id="KW-1185">Reference proteome</keyword>
<dbReference type="PANTHER" id="PTHR40036:SF1">
    <property type="entry name" value="MACROCIN O-METHYLTRANSFERASE"/>
    <property type="match status" value="1"/>
</dbReference>
<evidence type="ECO:0008006" key="4">
    <source>
        <dbReference type="Google" id="ProtNLM"/>
    </source>
</evidence>
<proteinExistence type="predicted"/>
<name>A0ABT9PD36_9ACTN</name>
<evidence type="ECO:0000313" key="2">
    <source>
        <dbReference type="EMBL" id="MDP9830619.1"/>
    </source>
</evidence>